<evidence type="ECO:0000259" key="1">
    <source>
        <dbReference type="PROSITE" id="PS51833"/>
    </source>
</evidence>
<keyword evidence="3" id="KW-1185">Reference proteome</keyword>
<dbReference type="InterPro" id="IPR013976">
    <property type="entry name" value="HDOD"/>
</dbReference>
<reference evidence="2 3" key="1">
    <citation type="journal article" date="2010" name="J. Bacteriol.">
        <title>Completed genome sequence of the anaerobic iron-oxidizing bacterium Acidovorax ebreus strain TPSY.</title>
        <authorList>
            <person name="Byrne-Bailey K.G."/>
            <person name="Weber K.A."/>
            <person name="Chair A.H."/>
            <person name="Bose S."/>
            <person name="Knox T."/>
            <person name="Spanbauer T.L."/>
            <person name="Chertkov O."/>
            <person name="Coates J.D."/>
        </authorList>
    </citation>
    <scope>NUCLEOTIDE SEQUENCE [LARGE SCALE GENOMIC DNA]</scope>
    <source>
        <strain evidence="2 3">TPSY</strain>
    </source>
</reference>
<sequence length="413" mass="45625">MVQSVLGSLVLGYRPLWNAARRLAGIQLYVHSEGATLVDAPHLLRTIQELWTSSSPPLLLSARSQQLLVDLLEHAPRGAPWIEVPQAWLDVPAIRERARQAHARGLRLVWRGELDHLPDADTARMFDNSLLHLSSSDAVQALQAAAAGRSDASPRAAGQRSPLIAGQMYDNVASRALLTHCLDEGGALAVAGWPVEDVLYSLRHRQPQPAHEVVLKLMKAIDDEQSIDRFEQILGEDPLLAYRFMVYTNSAALGLSTGVDSLRRGLVMMGYGSLGRWLADQLPHAATEPDLRPIRASMVLRARLTEHLLDAGVGKDLRREVYLSGLFSQLDEVLREPLGTILRRVPLSERVYDAAVLRTGPYAPSLEMACALESDDAGAIRQLCETHELELEYVNRALLRVLSELVVERPHAH</sequence>
<organism evidence="2 3">
    <name type="scientific">Acidovorax ebreus (strain TPSY)</name>
    <name type="common">Diaphorobacter sp. (strain TPSY)</name>
    <dbReference type="NCBI Taxonomy" id="535289"/>
    <lineage>
        <taxon>Bacteria</taxon>
        <taxon>Pseudomonadati</taxon>
        <taxon>Pseudomonadota</taxon>
        <taxon>Betaproteobacteria</taxon>
        <taxon>Burkholderiales</taxon>
        <taxon>Comamonadaceae</taxon>
        <taxon>Diaphorobacter</taxon>
    </lineage>
</organism>
<dbReference type="PANTHER" id="PTHR33525:SF4">
    <property type="entry name" value="CYCLIC DI-GMP PHOSPHODIESTERASE CDGJ"/>
    <property type="match status" value="1"/>
</dbReference>
<dbReference type="AlphaFoldDB" id="A0A9J9QBA5"/>
<dbReference type="Pfam" id="PF08668">
    <property type="entry name" value="HDOD"/>
    <property type="match status" value="1"/>
</dbReference>
<gene>
    <name evidence="2" type="ordered locus">Dtpsy_3112</name>
</gene>
<protein>
    <submittedName>
        <fullName evidence="2">Signal transduction protein</fullName>
    </submittedName>
</protein>
<evidence type="ECO:0000313" key="3">
    <source>
        <dbReference type="Proteomes" id="UP000000450"/>
    </source>
</evidence>
<accession>A0A9J9QBA5</accession>
<dbReference type="PROSITE" id="PS51833">
    <property type="entry name" value="HDOD"/>
    <property type="match status" value="1"/>
</dbReference>
<feature type="domain" description="HDOD" evidence="1">
    <location>
        <begin position="207"/>
        <end position="393"/>
    </location>
</feature>
<proteinExistence type="predicted"/>
<dbReference type="Proteomes" id="UP000000450">
    <property type="component" value="Chromosome"/>
</dbReference>
<dbReference type="InterPro" id="IPR052340">
    <property type="entry name" value="RNase_Y/CdgJ"/>
</dbReference>
<dbReference type="PANTHER" id="PTHR33525">
    <property type="match status" value="1"/>
</dbReference>
<dbReference type="KEGG" id="dia:Dtpsy_3112"/>
<name>A0A9J9QBA5_ACIET</name>
<evidence type="ECO:0000313" key="2">
    <source>
        <dbReference type="EMBL" id="ACM34545.1"/>
    </source>
</evidence>
<dbReference type="RefSeq" id="WP_015914373.1">
    <property type="nucleotide sequence ID" value="NC_011992.1"/>
</dbReference>
<dbReference type="SUPFAM" id="SSF109604">
    <property type="entry name" value="HD-domain/PDEase-like"/>
    <property type="match status" value="1"/>
</dbReference>
<dbReference type="Gene3D" id="1.10.3210.10">
    <property type="entry name" value="Hypothetical protein af1432"/>
    <property type="match status" value="1"/>
</dbReference>
<dbReference type="EMBL" id="CP001392">
    <property type="protein sequence ID" value="ACM34545.1"/>
    <property type="molecule type" value="Genomic_DNA"/>
</dbReference>